<keyword evidence="2" id="KW-0815">Transposition</keyword>
<keyword evidence="3" id="KW-0238">DNA-binding</keyword>
<evidence type="ECO:0000313" key="7">
    <source>
        <dbReference type="EMBL" id="KST62235.1"/>
    </source>
</evidence>
<comment type="similarity">
    <text evidence="1">In the C-terminal section; belongs to the transposase 35 family.</text>
</comment>
<keyword evidence="4" id="KW-0233">DNA recombination</keyword>
<evidence type="ECO:0008006" key="9">
    <source>
        <dbReference type="Google" id="ProtNLM"/>
    </source>
</evidence>
<dbReference type="Pfam" id="PF07282">
    <property type="entry name" value="Cas12f1-like_TNB"/>
    <property type="match status" value="1"/>
</dbReference>
<dbReference type="NCBIfam" id="NF040570">
    <property type="entry name" value="guided_TnpB"/>
    <property type="match status" value="1"/>
</dbReference>
<evidence type="ECO:0000256" key="3">
    <source>
        <dbReference type="ARBA" id="ARBA00023125"/>
    </source>
</evidence>
<dbReference type="OrthoDB" id="503239at2"/>
<evidence type="ECO:0000256" key="2">
    <source>
        <dbReference type="ARBA" id="ARBA00022578"/>
    </source>
</evidence>
<dbReference type="InterPro" id="IPR010095">
    <property type="entry name" value="Cas12f1-like_TNB"/>
</dbReference>
<dbReference type="RefSeq" id="WP_027843505.1">
    <property type="nucleotide sequence ID" value="NZ_LMTZ01000161.1"/>
</dbReference>
<proteinExistence type="inferred from homology"/>
<gene>
    <name evidence="7" type="ORF">BC008_08675</name>
</gene>
<feature type="domain" description="Probable transposase IS891/IS1136/IS1341" evidence="5">
    <location>
        <begin position="172"/>
        <end position="284"/>
    </location>
</feature>
<evidence type="ECO:0000259" key="5">
    <source>
        <dbReference type="Pfam" id="PF01385"/>
    </source>
</evidence>
<dbReference type="Proteomes" id="UP000053372">
    <property type="component" value="Unassembled WGS sequence"/>
</dbReference>
<sequence length="399" mass="46135">MLVARKIRILVSDHDAKTLEFMQSKSRALYNWWLGKLKSGEKWNFVEAKRSLKASREHDPELNDVYGMLLAEVYFRLDRAMQAFFRRVKKGEKPGFPRFRPRHKFFSLVYPGRYIKLKGNKVILPTGGKGKNKKYHSVRGILTEKPPREYRSVVVSRDASGKYYCSFMYDKEVLGQSNKGGIVAFDLGIKTLAMGVTDSGRDYEIGGFTGYRWFNKQLDKIRSLRSRCKKGSRRYKFLSETYQKVSAKRRNKLKDCLHKASHLIACKLAESAVIVGDLSQREMVSKSDNKKLNRAVYNNWGLYEFITQLKYKCKLSGKDLYLESEKGTSKTCFCCGSQQEMPLYKREYFCTSCGIKINRDANSARNILLRHIARQEPEKLLGAYSVLGVRPRNQVFITT</sequence>
<organism evidence="7 8">
    <name type="scientific">Mastigocoleus testarum BC008</name>
    <dbReference type="NCBI Taxonomy" id="371196"/>
    <lineage>
        <taxon>Bacteria</taxon>
        <taxon>Bacillati</taxon>
        <taxon>Cyanobacteriota</taxon>
        <taxon>Cyanophyceae</taxon>
        <taxon>Nostocales</taxon>
        <taxon>Hapalosiphonaceae</taxon>
        <taxon>Mastigocoleus</taxon>
    </lineage>
</organism>
<evidence type="ECO:0000259" key="6">
    <source>
        <dbReference type="Pfam" id="PF07282"/>
    </source>
</evidence>
<dbReference type="NCBIfam" id="TIGR01766">
    <property type="entry name" value="IS200/IS605 family accessory protein TnpB-like domain"/>
    <property type="match status" value="1"/>
</dbReference>
<name>A0A0V7ZCM4_9CYAN</name>
<dbReference type="InterPro" id="IPR051491">
    <property type="entry name" value="Recombinase/Transposase-rel"/>
</dbReference>
<accession>A0A0V7ZCM4</accession>
<dbReference type="InterPro" id="IPR001959">
    <property type="entry name" value="Transposase"/>
</dbReference>
<dbReference type="PANTHER" id="PTHR36172:SF1">
    <property type="entry name" value="RESOLVASE-RELATED"/>
    <property type="match status" value="1"/>
</dbReference>
<dbReference type="PANTHER" id="PTHR36172">
    <property type="match status" value="1"/>
</dbReference>
<dbReference type="GO" id="GO:0003677">
    <property type="term" value="F:DNA binding"/>
    <property type="evidence" value="ECO:0007669"/>
    <property type="project" value="UniProtKB-KW"/>
</dbReference>
<dbReference type="AlphaFoldDB" id="A0A0V7ZCM4"/>
<dbReference type="GO" id="GO:0006310">
    <property type="term" value="P:DNA recombination"/>
    <property type="evidence" value="ECO:0007669"/>
    <property type="project" value="UniProtKB-KW"/>
</dbReference>
<protein>
    <recommendedName>
        <fullName evidence="9">Transposase</fullName>
    </recommendedName>
</protein>
<evidence type="ECO:0000256" key="1">
    <source>
        <dbReference type="ARBA" id="ARBA00008761"/>
    </source>
</evidence>
<comment type="caution">
    <text evidence="7">The sequence shown here is derived from an EMBL/GenBank/DDBJ whole genome shotgun (WGS) entry which is preliminary data.</text>
</comment>
<keyword evidence="8" id="KW-1185">Reference proteome</keyword>
<reference evidence="7 8" key="1">
    <citation type="journal article" date="2015" name="Genome Announc.">
        <title>Draft Genome of the Euendolithic (true boring) Cyanobacterium Mastigocoleus testarum strain BC008.</title>
        <authorList>
            <person name="Guida B.S."/>
            <person name="Garcia-Pichel F."/>
        </authorList>
    </citation>
    <scope>NUCLEOTIDE SEQUENCE [LARGE SCALE GENOMIC DNA]</scope>
    <source>
        <strain evidence="7 8">BC008</strain>
    </source>
</reference>
<feature type="domain" description="Cas12f1-like TNB" evidence="6">
    <location>
        <begin position="303"/>
        <end position="367"/>
    </location>
</feature>
<dbReference type="EMBL" id="LMTZ01000161">
    <property type="protein sequence ID" value="KST62235.1"/>
    <property type="molecule type" value="Genomic_DNA"/>
</dbReference>
<evidence type="ECO:0000313" key="8">
    <source>
        <dbReference type="Proteomes" id="UP000053372"/>
    </source>
</evidence>
<dbReference type="Pfam" id="PF01385">
    <property type="entry name" value="OrfB_IS605"/>
    <property type="match status" value="1"/>
</dbReference>
<evidence type="ECO:0000256" key="4">
    <source>
        <dbReference type="ARBA" id="ARBA00023172"/>
    </source>
</evidence>
<dbReference type="GO" id="GO:0032196">
    <property type="term" value="P:transposition"/>
    <property type="evidence" value="ECO:0007669"/>
    <property type="project" value="UniProtKB-KW"/>
</dbReference>